<evidence type="ECO:0000313" key="3">
    <source>
        <dbReference type="EMBL" id="CAL1540726.1"/>
    </source>
</evidence>
<gene>
    <name evidence="3" type="ORF">GSLYS_00014375001</name>
</gene>
<dbReference type="EMBL" id="CAXITT010000396">
    <property type="protein sequence ID" value="CAL1540726.1"/>
    <property type="molecule type" value="Genomic_DNA"/>
</dbReference>
<dbReference type="GO" id="GO:0032502">
    <property type="term" value="P:developmental process"/>
    <property type="evidence" value="ECO:0007669"/>
    <property type="project" value="TreeGrafter"/>
</dbReference>
<dbReference type="Pfam" id="PF00010">
    <property type="entry name" value="HLH"/>
    <property type="match status" value="1"/>
</dbReference>
<proteinExistence type="predicted"/>
<evidence type="ECO:0000313" key="4">
    <source>
        <dbReference type="Proteomes" id="UP001497497"/>
    </source>
</evidence>
<dbReference type="AlphaFoldDB" id="A0AAV2I3X9"/>
<evidence type="ECO:0000256" key="1">
    <source>
        <dbReference type="ARBA" id="ARBA00023125"/>
    </source>
</evidence>
<keyword evidence="4" id="KW-1185">Reference proteome</keyword>
<dbReference type="PROSITE" id="PS50888">
    <property type="entry name" value="BHLH"/>
    <property type="match status" value="1"/>
</dbReference>
<accession>A0AAV2I3X9</accession>
<dbReference type="InterPro" id="IPR011598">
    <property type="entry name" value="bHLH_dom"/>
</dbReference>
<comment type="caution">
    <text evidence="3">The sequence shown here is derived from an EMBL/GenBank/DDBJ whole genome shotgun (WGS) entry which is preliminary data.</text>
</comment>
<feature type="domain" description="BHLH" evidence="2">
    <location>
        <begin position="79"/>
        <end position="132"/>
    </location>
</feature>
<dbReference type="GO" id="GO:0046983">
    <property type="term" value="F:protein dimerization activity"/>
    <property type="evidence" value="ECO:0007669"/>
    <property type="project" value="InterPro"/>
</dbReference>
<dbReference type="Gene3D" id="4.10.280.10">
    <property type="entry name" value="Helix-loop-helix DNA-binding domain"/>
    <property type="match status" value="1"/>
</dbReference>
<reference evidence="3 4" key="1">
    <citation type="submission" date="2024-04" db="EMBL/GenBank/DDBJ databases">
        <authorList>
            <consortium name="Genoscope - CEA"/>
            <person name="William W."/>
        </authorList>
    </citation>
    <scope>NUCLEOTIDE SEQUENCE [LARGE SCALE GENOMIC DNA]</scope>
</reference>
<dbReference type="Proteomes" id="UP001497497">
    <property type="component" value="Unassembled WGS sequence"/>
</dbReference>
<dbReference type="InterPro" id="IPR050283">
    <property type="entry name" value="E-box_TF_Regulators"/>
</dbReference>
<dbReference type="GO" id="GO:0000981">
    <property type="term" value="F:DNA-binding transcription factor activity, RNA polymerase II-specific"/>
    <property type="evidence" value="ECO:0007669"/>
    <property type="project" value="TreeGrafter"/>
</dbReference>
<dbReference type="PANTHER" id="PTHR23349">
    <property type="entry name" value="BASIC HELIX-LOOP-HELIX TRANSCRIPTION FACTOR, TWIST"/>
    <property type="match status" value="1"/>
</dbReference>
<dbReference type="GO" id="GO:0000977">
    <property type="term" value="F:RNA polymerase II transcription regulatory region sequence-specific DNA binding"/>
    <property type="evidence" value="ECO:0007669"/>
    <property type="project" value="TreeGrafter"/>
</dbReference>
<dbReference type="SMART" id="SM00353">
    <property type="entry name" value="HLH"/>
    <property type="match status" value="1"/>
</dbReference>
<dbReference type="SUPFAM" id="SSF47459">
    <property type="entry name" value="HLH, helix-loop-helix DNA-binding domain"/>
    <property type="match status" value="1"/>
</dbReference>
<keyword evidence="1" id="KW-0238">DNA-binding</keyword>
<organism evidence="3 4">
    <name type="scientific">Lymnaea stagnalis</name>
    <name type="common">Great pond snail</name>
    <name type="synonym">Helix stagnalis</name>
    <dbReference type="NCBI Taxonomy" id="6523"/>
    <lineage>
        <taxon>Eukaryota</taxon>
        <taxon>Metazoa</taxon>
        <taxon>Spiralia</taxon>
        <taxon>Lophotrochozoa</taxon>
        <taxon>Mollusca</taxon>
        <taxon>Gastropoda</taxon>
        <taxon>Heterobranchia</taxon>
        <taxon>Euthyneura</taxon>
        <taxon>Panpulmonata</taxon>
        <taxon>Hygrophila</taxon>
        <taxon>Lymnaeoidea</taxon>
        <taxon>Lymnaeidae</taxon>
        <taxon>Lymnaea</taxon>
    </lineage>
</organism>
<sequence>MENQRLDNETDFGLYKSLEDKSVRLSDYNYMRRQIGMDAYFMFLDHFVPSANCDDGGVCHTVHDRPGTTPSHFADTDTHFIRRRNERERERVRCVNEGYERLKQHLPPEVKVQRRLSKVETLRKAIKYIRKLQQLLQDAEIHTTTSMETVV</sequence>
<dbReference type="PANTHER" id="PTHR23349:SF108">
    <property type="entry name" value="BHLH DOMAIN-CONTAINING PROTEIN"/>
    <property type="match status" value="1"/>
</dbReference>
<evidence type="ECO:0000259" key="2">
    <source>
        <dbReference type="PROSITE" id="PS50888"/>
    </source>
</evidence>
<dbReference type="CDD" id="cd19724">
    <property type="entry name" value="bHLH_TS_ASCL3_like"/>
    <property type="match status" value="1"/>
</dbReference>
<protein>
    <recommendedName>
        <fullName evidence="2">BHLH domain-containing protein</fullName>
    </recommendedName>
</protein>
<name>A0AAV2I3X9_LYMST</name>
<dbReference type="InterPro" id="IPR036638">
    <property type="entry name" value="HLH_DNA-bd_sf"/>
</dbReference>